<dbReference type="Pfam" id="PF05193">
    <property type="entry name" value="Peptidase_M16_C"/>
    <property type="match status" value="1"/>
</dbReference>
<dbReference type="NCBIfam" id="NF047422">
    <property type="entry name" value="YfmF_fam"/>
    <property type="match status" value="1"/>
</dbReference>
<evidence type="ECO:0000313" key="2">
    <source>
        <dbReference type="EMBL" id="SDK24559.1"/>
    </source>
</evidence>
<dbReference type="GO" id="GO:0046872">
    <property type="term" value="F:metal ion binding"/>
    <property type="evidence" value="ECO:0007669"/>
    <property type="project" value="InterPro"/>
</dbReference>
<dbReference type="AlphaFoldDB" id="A0A1G9AB21"/>
<sequence>MYNVQSKTIDNIPTVFIHTEKFKTINVKVQFRSRLERDRVSKRYLLSRMMVKKTGSFDTESEFLKYLAHHYGAHLTSAVTKKGRDHLVSFNLEFINSRFVKEDLNLLEKMTEVLKDVLKTPFDYGVEDAQFFEREKRLYINRLKGLKDNKAQKSFENLLNVMFEDEPYKYLSHGVLEDIEKITLEDIKDEHEEMMKNDEAVILIAGHLDEVTGVSLKGLIARDETIRLPYEGYSFKEVTEKEQTDHESVEQAKLNIGFRVNVDSTEERMALNVANQMFGGSATSYLFKNIREKESLAYQIHSQTDIKNGFLFVLAGISPDQVEKAKSAVFHELERIKDGDFTDEFLSETKHLMQVNRNEIVDKPKGLIALVYNQYLSDSTDGDWEKLLNKVDHELIVKVANQIHLDTVYTLTGK</sequence>
<dbReference type="InterPro" id="IPR011249">
    <property type="entry name" value="Metalloenz_LuxS/M16"/>
</dbReference>
<evidence type="ECO:0000313" key="3">
    <source>
        <dbReference type="Proteomes" id="UP000199008"/>
    </source>
</evidence>
<dbReference type="OrthoDB" id="9762085at2"/>
<accession>A0A1G9AB21</accession>
<dbReference type="Gene3D" id="3.30.830.10">
    <property type="entry name" value="Metalloenzyme, LuxS/M16 peptidase-like"/>
    <property type="match status" value="2"/>
</dbReference>
<dbReference type="STRING" id="576118.SAMN05216216_101187"/>
<dbReference type="Proteomes" id="UP000199008">
    <property type="component" value="Unassembled WGS sequence"/>
</dbReference>
<dbReference type="InterPro" id="IPR007863">
    <property type="entry name" value="Peptidase_M16_C"/>
</dbReference>
<gene>
    <name evidence="2" type="ORF">SAMN05216216_101187</name>
</gene>
<proteinExistence type="predicted"/>
<dbReference type="RefSeq" id="WP_092983742.1">
    <property type="nucleotide sequence ID" value="NZ_FNFY01000001.1"/>
</dbReference>
<evidence type="ECO:0000259" key="1">
    <source>
        <dbReference type="Pfam" id="PF05193"/>
    </source>
</evidence>
<dbReference type="InterPro" id="IPR050361">
    <property type="entry name" value="MPP/UQCRC_Complex"/>
</dbReference>
<dbReference type="PANTHER" id="PTHR11851">
    <property type="entry name" value="METALLOPROTEASE"/>
    <property type="match status" value="1"/>
</dbReference>
<dbReference type="PANTHER" id="PTHR11851:SF186">
    <property type="entry name" value="INACTIVE METALLOPROTEASE YMFF-RELATED"/>
    <property type="match status" value="1"/>
</dbReference>
<organism evidence="2 3">
    <name type="scientific">Lacicoccus qingdaonensis</name>
    <dbReference type="NCBI Taxonomy" id="576118"/>
    <lineage>
        <taxon>Bacteria</taxon>
        <taxon>Bacillati</taxon>
        <taxon>Bacillota</taxon>
        <taxon>Bacilli</taxon>
        <taxon>Bacillales</taxon>
        <taxon>Salinicoccaceae</taxon>
        <taxon>Lacicoccus</taxon>
    </lineage>
</organism>
<dbReference type="SUPFAM" id="SSF63411">
    <property type="entry name" value="LuxS/MPP-like metallohydrolase"/>
    <property type="match status" value="2"/>
</dbReference>
<reference evidence="3" key="1">
    <citation type="submission" date="2016-10" db="EMBL/GenBank/DDBJ databases">
        <authorList>
            <person name="Varghese N."/>
            <person name="Submissions S."/>
        </authorList>
    </citation>
    <scope>NUCLEOTIDE SEQUENCE [LARGE SCALE GENOMIC DNA]</scope>
    <source>
        <strain evidence="3">CGMCC 1.8895</strain>
    </source>
</reference>
<name>A0A1G9AB21_9BACL</name>
<feature type="domain" description="Peptidase M16 C-terminal" evidence="1">
    <location>
        <begin position="181"/>
        <end position="351"/>
    </location>
</feature>
<keyword evidence="3" id="KW-1185">Reference proteome</keyword>
<protein>
    <submittedName>
        <fullName evidence="2">Predicted Zn-dependent peptidase</fullName>
    </submittedName>
</protein>
<dbReference type="EMBL" id="FNFY01000001">
    <property type="protein sequence ID" value="SDK24559.1"/>
    <property type="molecule type" value="Genomic_DNA"/>
</dbReference>